<proteinExistence type="predicted"/>
<accession>A0A9X2L0H3</accession>
<feature type="signal peptide" evidence="1">
    <location>
        <begin position="1"/>
        <end position="20"/>
    </location>
</feature>
<gene>
    <name evidence="2" type="ORF">NM125_00670</name>
</gene>
<feature type="chain" id="PRO_5040965065" evidence="1">
    <location>
        <begin position="21"/>
        <end position="169"/>
    </location>
</feature>
<evidence type="ECO:0000313" key="2">
    <source>
        <dbReference type="EMBL" id="MCP9290086.1"/>
    </source>
</evidence>
<sequence length="169" mass="19100">MRYFFLAIILILYTSQPLQAQDRRGEPIVSASINVSASVIPSIELITVNSMTFPNLQPGQREIYVNPVNSLNAGFMIAVGMPNTEFRLNYLPERELTQVDGNSTLTFTYELSGNSEENQSTSELLELDNRNIEFNEEGRYYIWVGGRVNIENAAPGNYEGDFTIEIDYI</sequence>
<dbReference type="Pfam" id="PF14352">
    <property type="entry name" value="DUF4402"/>
    <property type="match status" value="1"/>
</dbReference>
<keyword evidence="1" id="KW-0732">Signal</keyword>
<dbReference type="EMBL" id="JANDBC010000001">
    <property type="protein sequence ID" value="MCP9290086.1"/>
    <property type="molecule type" value="Genomic_DNA"/>
</dbReference>
<name>A0A9X2L0H3_9BACT</name>
<dbReference type="InterPro" id="IPR025514">
    <property type="entry name" value="DUF4402"/>
</dbReference>
<protein>
    <submittedName>
        <fullName evidence="2">DUF4402 domain-containing protein</fullName>
    </submittedName>
</protein>
<dbReference type="Proteomes" id="UP001139125">
    <property type="component" value="Unassembled WGS sequence"/>
</dbReference>
<dbReference type="RefSeq" id="WP_255131836.1">
    <property type="nucleotide sequence ID" value="NZ_JANDBC010000001.1"/>
</dbReference>
<keyword evidence="3" id="KW-1185">Reference proteome</keyword>
<dbReference type="AlphaFoldDB" id="A0A9X2L0H3"/>
<evidence type="ECO:0000313" key="3">
    <source>
        <dbReference type="Proteomes" id="UP001139125"/>
    </source>
</evidence>
<comment type="caution">
    <text evidence="2">The sequence shown here is derived from an EMBL/GenBank/DDBJ whole genome shotgun (WGS) entry which is preliminary data.</text>
</comment>
<reference evidence="2" key="1">
    <citation type="submission" date="2022-06" db="EMBL/GenBank/DDBJ databases">
        <title>Gracilimonas sp. CAU 1638 isolated from sea sediment.</title>
        <authorList>
            <person name="Kim W."/>
        </authorList>
    </citation>
    <scope>NUCLEOTIDE SEQUENCE</scope>
    <source>
        <strain evidence="2">CAU 1638</strain>
    </source>
</reference>
<evidence type="ECO:0000256" key="1">
    <source>
        <dbReference type="SAM" id="SignalP"/>
    </source>
</evidence>
<organism evidence="2 3">
    <name type="scientific">Gracilimonas sediminicola</name>
    <dbReference type="NCBI Taxonomy" id="2952158"/>
    <lineage>
        <taxon>Bacteria</taxon>
        <taxon>Pseudomonadati</taxon>
        <taxon>Balneolota</taxon>
        <taxon>Balneolia</taxon>
        <taxon>Balneolales</taxon>
        <taxon>Balneolaceae</taxon>
        <taxon>Gracilimonas</taxon>
    </lineage>
</organism>